<dbReference type="OrthoDB" id="9762790at2"/>
<dbReference type="PROSITE" id="PS00211">
    <property type="entry name" value="ABC_TRANSPORTER_1"/>
    <property type="match status" value="1"/>
</dbReference>
<proteinExistence type="predicted"/>
<keyword evidence="4" id="KW-0067">ATP-binding</keyword>
<reference evidence="10 11" key="1">
    <citation type="submission" date="2016-11" db="EMBL/GenBank/DDBJ databases">
        <title>Complete genome sequence of thermophilic cyanobacteria strain Synechococcus sp. PCC6715.</title>
        <authorList>
            <person name="Tang J."/>
            <person name="Daroch M."/>
            <person name="Liang Y."/>
            <person name="Jiang D."/>
            <person name="Shah M."/>
        </authorList>
    </citation>
    <scope>NUCLEOTIDE SEQUENCE [LARGE SCALE GENOMIC DNA]</scope>
    <source>
        <strain evidence="10 11">PCC 6715</strain>
    </source>
</reference>
<dbReference type="GO" id="GO:0015421">
    <property type="term" value="F:ABC-type oligopeptide transporter activity"/>
    <property type="evidence" value="ECO:0007669"/>
    <property type="project" value="TreeGrafter"/>
</dbReference>
<dbReference type="CDD" id="cd07346">
    <property type="entry name" value="ABC_6TM_exporters"/>
    <property type="match status" value="1"/>
</dbReference>
<dbReference type="Gene3D" id="1.20.1560.10">
    <property type="entry name" value="ABC transporter type 1, transmembrane domain"/>
    <property type="match status" value="1"/>
</dbReference>
<dbReference type="SUPFAM" id="SSF52540">
    <property type="entry name" value="P-loop containing nucleoside triphosphate hydrolases"/>
    <property type="match status" value="1"/>
</dbReference>
<dbReference type="PANTHER" id="PTHR43394">
    <property type="entry name" value="ATP-DEPENDENT PERMEASE MDL1, MITOCHONDRIAL"/>
    <property type="match status" value="1"/>
</dbReference>
<dbReference type="Gene3D" id="3.40.50.300">
    <property type="entry name" value="P-loop containing nucleotide triphosphate hydrolases"/>
    <property type="match status" value="1"/>
</dbReference>
<feature type="domain" description="ABC transmembrane type-1" evidence="9">
    <location>
        <begin position="22"/>
        <end position="301"/>
    </location>
</feature>
<dbReference type="RefSeq" id="WP_099799238.1">
    <property type="nucleotide sequence ID" value="NZ_CP018092.1"/>
</dbReference>
<feature type="transmembrane region" description="Helical" evidence="7">
    <location>
        <begin position="160"/>
        <end position="179"/>
    </location>
</feature>
<dbReference type="InterPro" id="IPR039421">
    <property type="entry name" value="Type_1_exporter"/>
</dbReference>
<feature type="transmembrane region" description="Helical" evidence="7">
    <location>
        <begin position="242"/>
        <end position="265"/>
    </location>
</feature>
<keyword evidence="6 7" id="KW-0472">Membrane</keyword>
<dbReference type="PROSITE" id="PS50893">
    <property type="entry name" value="ABC_TRANSPORTER_2"/>
    <property type="match status" value="1"/>
</dbReference>
<dbReference type="Pfam" id="PF00005">
    <property type="entry name" value="ABC_tran"/>
    <property type="match status" value="1"/>
</dbReference>
<name>A0A2D2Q311_PARLV</name>
<feature type="transmembrane region" description="Helical" evidence="7">
    <location>
        <begin position="21"/>
        <end position="42"/>
    </location>
</feature>
<dbReference type="AlphaFoldDB" id="A0A2D2Q311"/>
<keyword evidence="3" id="KW-0547">Nucleotide-binding</keyword>
<dbReference type="SMART" id="SM00382">
    <property type="entry name" value="AAA"/>
    <property type="match status" value="1"/>
</dbReference>
<dbReference type="GO" id="GO:0005524">
    <property type="term" value="F:ATP binding"/>
    <property type="evidence" value="ECO:0007669"/>
    <property type="project" value="UniProtKB-KW"/>
</dbReference>
<dbReference type="PANTHER" id="PTHR43394:SF1">
    <property type="entry name" value="ATP-BINDING CASSETTE SUB-FAMILY B MEMBER 10, MITOCHONDRIAL"/>
    <property type="match status" value="1"/>
</dbReference>
<dbReference type="InterPro" id="IPR027417">
    <property type="entry name" value="P-loop_NTPase"/>
</dbReference>
<dbReference type="InterPro" id="IPR036640">
    <property type="entry name" value="ABC1_TM_sf"/>
</dbReference>
<evidence type="ECO:0000313" key="11">
    <source>
        <dbReference type="Proteomes" id="UP000231057"/>
    </source>
</evidence>
<dbReference type="FunFam" id="3.40.50.300:FF:000218">
    <property type="entry name" value="Multidrug ABC transporter ATP-binding protein"/>
    <property type="match status" value="1"/>
</dbReference>
<dbReference type="KEGG" id="slw:BRW62_09255"/>
<dbReference type="GO" id="GO:0016887">
    <property type="term" value="F:ATP hydrolysis activity"/>
    <property type="evidence" value="ECO:0007669"/>
    <property type="project" value="InterPro"/>
</dbReference>
<sequence>MLWNASYRPLFPYILPHRRRLAVAFLCTLGYVSTMPAIAYLIGQAAKLIGAGDLRGLIQWCAASSLLFIGRSVCQFGQDVLMADISLRIVYDIRLRLYRHLHRLGVDYFETAATGDLTYRLTEDVDRIGEVINRSFHRLVPSALTTIAVIGYMFLLNWQLTLGTMIIAPLMTFLIGWFGNRLMRQSRLSQDRIASLASHLTEVFSGIRLIKAFAAEDYAVQQFEQQADKNRRARYRADRIKAMQYPVIGFLEALSIMLLFILGAWQINAGHLTGPEFLSFVAAVALLMEPINMVSTDYNELKVAQASVDRSFGLLAIEPTIKEATNAQPLPAISGKVEYRDITFAYQPGQQVLQHFSLMAFPGEVIALVGHSGAGKSTIVNLLPRFYDPQAGTVLVDGIDVKTVTLKSLRQQIGIVPQETILFSGTIADNIAFGHNQADYDLLIEAAKIANAHDFISTFPDGYQTWVGERGVNLSGGQRQRLAIARAVYADPRILILDEATSALDSESEALVQDALERAMKGRTVFIIAHRLATVRRADRILVIEQGRVIESGTHHELIASPSRYAQFYAHQYFHG</sequence>
<organism evidence="10 11">
    <name type="scientific">Parathermosynechococcus lividus PCC 6715</name>
    <dbReference type="NCBI Taxonomy" id="1917166"/>
    <lineage>
        <taxon>Bacteria</taxon>
        <taxon>Bacillati</taxon>
        <taxon>Cyanobacteriota</taxon>
        <taxon>Cyanophyceae</taxon>
        <taxon>Acaryochloridales</taxon>
        <taxon>Thermosynechococcaceae</taxon>
        <taxon>Parathermosynechococcus</taxon>
    </lineage>
</organism>
<protein>
    <submittedName>
        <fullName evidence="10">LuxR family transcriptional regulator</fullName>
    </submittedName>
</protein>
<dbReference type="InterPro" id="IPR017871">
    <property type="entry name" value="ABC_transporter-like_CS"/>
</dbReference>
<gene>
    <name evidence="10" type="ORF">BRW62_09255</name>
</gene>
<evidence type="ECO:0000259" key="9">
    <source>
        <dbReference type="PROSITE" id="PS50929"/>
    </source>
</evidence>
<keyword evidence="2 7" id="KW-0812">Transmembrane</keyword>
<feature type="domain" description="ABC transporter" evidence="8">
    <location>
        <begin position="337"/>
        <end position="571"/>
    </location>
</feature>
<evidence type="ECO:0000313" key="10">
    <source>
        <dbReference type="EMBL" id="ATS18900.1"/>
    </source>
</evidence>
<evidence type="ECO:0000256" key="2">
    <source>
        <dbReference type="ARBA" id="ARBA00022692"/>
    </source>
</evidence>
<evidence type="ECO:0000256" key="1">
    <source>
        <dbReference type="ARBA" id="ARBA00004651"/>
    </source>
</evidence>
<accession>A0A2D2Q311</accession>
<evidence type="ECO:0000256" key="5">
    <source>
        <dbReference type="ARBA" id="ARBA00022989"/>
    </source>
</evidence>
<dbReference type="InterPro" id="IPR011527">
    <property type="entry name" value="ABC1_TM_dom"/>
</dbReference>
<dbReference type="Proteomes" id="UP000231057">
    <property type="component" value="Chromosome"/>
</dbReference>
<dbReference type="GO" id="GO:0005886">
    <property type="term" value="C:plasma membrane"/>
    <property type="evidence" value="ECO:0007669"/>
    <property type="project" value="UniProtKB-SubCell"/>
</dbReference>
<dbReference type="PROSITE" id="PS50929">
    <property type="entry name" value="ABC_TM1F"/>
    <property type="match status" value="1"/>
</dbReference>
<evidence type="ECO:0000259" key="8">
    <source>
        <dbReference type="PROSITE" id="PS50893"/>
    </source>
</evidence>
<evidence type="ECO:0000256" key="6">
    <source>
        <dbReference type="ARBA" id="ARBA00023136"/>
    </source>
</evidence>
<dbReference type="EMBL" id="CP018092">
    <property type="protein sequence ID" value="ATS18900.1"/>
    <property type="molecule type" value="Genomic_DNA"/>
</dbReference>
<evidence type="ECO:0000256" key="3">
    <source>
        <dbReference type="ARBA" id="ARBA00022741"/>
    </source>
</evidence>
<reference evidence="11" key="2">
    <citation type="journal article" date="2022" name="Front. Microbiol.">
        <title>Comparative Genomic Analysis Revealed Distinct Molecular Components and Organization of CO2-Concentrating Mechanism in Thermophilic Cyanobacteria.</title>
        <authorList>
            <person name="Tang J."/>
            <person name="Zhou H."/>
            <person name="Yao D."/>
            <person name="Riaz S."/>
            <person name="You D."/>
            <person name="Klepacz-Smolka A."/>
            <person name="Daroch M."/>
        </authorList>
    </citation>
    <scope>NUCLEOTIDE SEQUENCE [LARGE SCALE GENOMIC DNA]</scope>
    <source>
        <strain evidence="11">PCC 6715</strain>
    </source>
</reference>
<evidence type="ECO:0000256" key="4">
    <source>
        <dbReference type="ARBA" id="ARBA00022840"/>
    </source>
</evidence>
<keyword evidence="11" id="KW-1185">Reference proteome</keyword>
<keyword evidence="5 7" id="KW-1133">Transmembrane helix</keyword>
<comment type="subcellular location">
    <subcellularLocation>
        <location evidence="1">Cell membrane</location>
        <topology evidence="1">Multi-pass membrane protein</topology>
    </subcellularLocation>
</comment>
<dbReference type="InterPro" id="IPR003593">
    <property type="entry name" value="AAA+_ATPase"/>
</dbReference>
<dbReference type="InterPro" id="IPR003439">
    <property type="entry name" value="ABC_transporter-like_ATP-bd"/>
</dbReference>
<evidence type="ECO:0000256" key="7">
    <source>
        <dbReference type="SAM" id="Phobius"/>
    </source>
</evidence>
<dbReference type="SUPFAM" id="SSF90123">
    <property type="entry name" value="ABC transporter transmembrane region"/>
    <property type="match status" value="1"/>
</dbReference>
<dbReference type="Pfam" id="PF00664">
    <property type="entry name" value="ABC_membrane"/>
    <property type="match status" value="1"/>
</dbReference>